<gene>
    <name evidence="2" type="ORF">CTI12_AA480530</name>
</gene>
<name>A0A2U1LLV5_ARTAN</name>
<dbReference type="Gene3D" id="2.40.50.140">
    <property type="entry name" value="Nucleic acid-binding proteins"/>
    <property type="match status" value="1"/>
</dbReference>
<reference evidence="2 3" key="1">
    <citation type="journal article" date="2018" name="Mol. Plant">
        <title>The genome of Artemisia annua provides insight into the evolution of Asteraceae family and artemisinin biosynthesis.</title>
        <authorList>
            <person name="Shen Q."/>
            <person name="Zhang L."/>
            <person name="Liao Z."/>
            <person name="Wang S."/>
            <person name="Yan T."/>
            <person name="Shi P."/>
            <person name="Liu M."/>
            <person name="Fu X."/>
            <person name="Pan Q."/>
            <person name="Wang Y."/>
            <person name="Lv Z."/>
            <person name="Lu X."/>
            <person name="Zhang F."/>
            <person name="Jiang W."/>
            <person name="Ma Y."/>
            <person name="Chen M."/>
            <person name="Hao X."/>
            <person name="Li L."/>
            <person name="Tang Y."/>
            <person name="Lv G."/>
            <person name="Zhou Y."/>
            <person name="Sun X."/>
            <person name="Brodelius P.E."/>
            <person name="Rose J.K.C."/>
            <person name="Tang K."/>
        </authorList>
    </citation>
    <scope>NUCLEOTIDE SEQUENCE [LARGE SCALE GENOMIC DNA]</scope>
    <source>
        <strain evidence="3">cv. Huhao1</strain>
        <tissue evidence="2">Leaf</tissue>
    </source>
</reference>
<evidence type="ECO:0000256" key="1">
    <source>
        <dbReference type="SAM" id="MobiDB-lite"/>
    </source>
</evidence>
<evidence type="ECO:0000313" key="3">
    <source>
        <dbReference type="Proteomes" id="UP000245207"/>
    </source>
</evidence>
<feature type="compositionally biased region" description="Polar residues" evidence="1">
    <location>
        <begin position="768"/>
        <end position="786"/>
    </location>
</feature>
<accession>A0A2U1LLV5</accession>
<dbReference type="PANTHER" id="PTHR45786:SF74">
    <property type="entry name" value="ATP-DEPENDENT DNA HELICASE"/>
    <property type="match status" value="1"/>
</dbReference>
<proteinExistence type="predicted"/>
<keyword evidence="3" id="KW-1185">Reference proteome</keyword>
<evidence type="ECO:0008006" key="4">
    <source>
        <dbReference type="Google" id="ProtNLM"/>
    </source>
</evidence>
<dbReference type="PANTHER" id="PTHR45786">
    <property type="entry name" value="DNA BINDING PROTEIN-LIKE"/>
    <property type="match status" value="1"/>
</dbReference>
<comment type="caution">
    <text evidence="2">The sequence shown here is derived from an EMBL/GenBank/DDBJ whole genome shotgun (WGS) entry which is preliminary data.</text>
</comment>
<dbReference type="EMBL" id="PKPP01008704">
    <property type="protein sequence ID" value="PWA49983.1"/>
    <property type="molecule type" value="Genomic_DNA"/>
</dbReference>
<dbReference type="AlphaFoldDB" id="A0A2U1LLV5"/>
<feature type="compositionally biased region" description="Low complexity" evidence="1">
    <location>
        <begin position="752"/>
        <end position="761"/>
    </location>
</feature>
<protein>
    <recommendedName>
        <fullName evidence="4">Helitron helicase-like domain-containing protein</fullName>
    </recommendedName>
</protein>
<sequence length="813" mass="89798">MRSKTKAVPNRTANEIPIEVSQYLGSPAPHGYQVSGSGATHHSGTIDVVHHATVPLSCPFIPPTVGGGLHRPTAFCDGASASSSTNEPAMEDGATASGYGMLHPSGNDQVHNHHLLVTTPLYQINAPAGIPAQVWTVDGSVSNFQAANIMLPSYVTAQRRPTNEGVTNVWNAARIPMVIDFSSGNIAFQPNSVACADRPLPNRQRTPTGTLHTMLYLKYSSFPIFLDFISYPSMFLALFVCLYVPERTASMRDTDGPQVQGPIAPPQRQGAPLEYRSFGKCDQVCQHCGAFFWLEEKKTGLPVSAAPQYQRCCVSGRAVLLTHEHYPPYIVHHQRQALRESVVQGLIDFLNENNALVKLFRTARDKLQEADIPNFSIRLFGVVGANQYELPTADSIGAIVFEGGPETMTDYDVVIQRHSGEPENVNKLHPAYMALQFPLLFIYGEEGYHLKLMLRNLDGDNQDEQKKMSMKVYYARMALTVNASTSSKTAESTVVPSRQFAYLTELDPTDNSKFIQVKVYRKWTTAKMPAFTPTAFSCMLLDKKGFAIQANADLKEKTRFDHDLQINCVYKIQDSYKYSYNQLNIGVPQLEVQTDKFTNWEEERNRNRVPLATLLQIDPKTQQLMSPMIGTTKNVTSAAGSLHMDTYMANATSMEQNLILKTANALMSCFTPQTDGLIKDVNTLLQEVENKDPSTIPPAILALQNTRHVFQFQFATPALKGPPTFVLRKIMDSPPATLTEPSAGPSSPPTNLPENLPNEESTPPPATPTVTQDTPIDTPSETQQLVYSAARRELFVPTTEEGDTPAPKKQKKD</sequence>
<evidence type="ECO:0000313" key="2">
    <source>
        <dbReference type="EMBL" id="PWA49983.1"/>
    </source>
</evidence>
<dbReference type="Proteomes" id="UP000245207">
    <property type="component" value="Unassembled WGS sequence"/>
</dbReference>
<organism evidence="2 3">
    <name type="scientific">Artemisia annua</name>
    <name type="common">Sweet wormwood</name>
    <dbReference type="NCBI Taxonomy" id="35608"/>
    <lineage>
        <taxon>Eukaryota</taxon>
        <taxon>Viridiplantae</taxon>
        <taxon>Streptophyta</taxon>
        <taxon>Embryophyta</taxon>
        <taxon>Tracheophyta</taxon>
        <taxon>Spermatophyta</taxon>
        <taxon>Magnoliopsida</taxon>
        <taxon>eudicotyledons</taxon>
        <taxon>Gunneridae</taxon>
        <taxon>Pentapetalae</taxon>
        <taxon>asterids</taxon>
        <taxon>campanulids</taxon>
        <taxon>Asterales</taxon>
        <taxon>Asteraceae</taxon>
        <taxon>Asteroideae</taxon>
        <taxon>Anthemideae</taxon>
        <taxon>Artemisiinae</taxon>
        <taxon>Artemisia</taxon>
    </lineage>
</organism>
<feature type="region of interest" description="Disordered" evidence="1">
    <location>
        <begin position="734"/>
        <end position="813"/>
    </location>
</feature>
<dbReference type="InterPro" id="IPR012340">
    <property type="entry name" value="NA-bd_OB-fold"/>
</dbReference>